<accession>A0A8X8C2C1</accession>
<comment type="caution">
    <text evidence="3">The sequence shown here is derived from an EMBL/GenBank/DDBJ whole genome shotgun (WGS) entry which is preliminary data.</text>
</comment>
<evidence type="ECO:0000313" key="3">
    <source>
        <dbReference type="EMBL" id="KAG6737079.1"/>
    </source>
</evidence>
<dbReference type="EMBL" id="JAAWWB010000213">
    <property type="protein sequence ID" value="KAG6737079.1"/>
    <property type="molecule type" value="Genomic_DNA"/>
</dbReference>
<organism evidence="3 4">
    <name type="scientific">Populus tomentosa</name>
    <name type="common">Chinese white poplar</name>
    <dbReference type="NCBI Taxonomy" id="118781"/>
    <lineage>
        <taxon>Eukaryota</taxon>
        <taxon>Viridiplantae</taxon>
        <taxon>Streptophyta</taxon>
        <taxon>Embryophyta</taxon>
        <taxon>Tracheophyta</taxon>
        <taxon>Spermatophyta</taxon>
        <taxon>Magnoliopsida</taxon>
        <taxon>eudicotyledons</taxon>
        <taxon>Gunneridae</taxon>
        <taxon>Pentapetalae</taxon>
        <taxon>rosids</taxon>
        <taxon>fabids</taxon>
        <taxon>Malpighiales</taxon>
        <taxon>Salicaceae</taxon>
        <taxon>Saliceae</taxon>
        <taxon>Populus</taxon>
    </lineage>
</organism>
<evidence type="ECO:0000256" key="2">
    <source>
        <dbReference type="SAM" id="MobiDB-lite"/>
    </source>
</evidence>
<dbReference type="Pfam" id="PF04520">
    <property type="entry name" value="Senescence_reg"/>
    <property type="match status" value="1"/>
</dbReference>
<dbReference type="OrthoDB" id="684536at2759"/>
<feature type="compositionally biased region" description="Low complexity" evidence="2">
    <location>
        <begin position="105"/>
        <end position="115"/>
    </location>
</feature>
<sequence>MDPASRYRFLGIPSSTSSSSSLADGNGDSNGNGDELNEDDILWTNDYTDQSLSNSSSSSPTTTSANNLQSKSNHLTAFPKNSGILAALPETNHNTVLYRKPSLQSSSSSSSSSSSRAIPLIPRSPHVAEYASQSVPIRKLNQSAPMNVPVLSIAMAKQRNSRFKEDDDGEFDGDEEMLPPHEIVARGSRRSPKTTFSVLEGVGRTLKGRDLRQVRNAVWRQTGVIIYHTLQDSFEDEAIALQWLSIGIVTFEGGDDFEFDRDEEMLLPREIEAVEDVEGDLQWLFLDLSISQLKPAPKQKQGNLLCFALLKPWQPPDSTAFNPAVSGPIYPDSQPKKKPKIHLKTQKQQPIKEGGKIKEANPIFCVLS</sequence>
<dbReference type="PANTHER" id="PTHR33083">
    <property type="entry name" value="EXPRESSED PROTEIN"/>
    <property type="match status" value="1"/>
</dbReference>
<feature type="compositionally biased region" description="Low complexity" evidence="2">
    <location>
        <begin position="51"/>
        <end position="67"/>
    </location>
</feature>
<protein>
    <submittedName>
        <fullName evidence="3">Uncharacterized protein</fullName>
    </submittedName>
</protein>
<dbReference type="InterPro" id="IPR007608">
    <property type="entry name" value="Senescence_reg_S40"/>
</dbReference>
<comment type="similarity">
    <text evidence="1">Belongs to the senescence regulator S40 family.</text>
</comment>
<dbReference type="Proteomes" id="UP000886885">
    <property type="component" value="Unassembled WGS sequence"/>
</dbReference>
<evidence type="ECO:0000313" key="4">
    <source>
        <dbReference type="Proteomes" id="UP000886885"/>
    </source>
</evidence>
<evidence type="ECO:0000256" key="1">
    <source>
        <dbReference type="ARBA" id="ARBA00034773"/>
    </source>
</evidence>
<dbReference type="GO" id="GO:0010150">
    <property type="term" value="P:leaf senescence"/>
    <property type="evidence" value="ECO:0007669"/>
    <property type="project" value="UniProtKB-ARBA"/>
</dbReference>
<gene>
    <name evidence="3" type="ORF">POTOM_059933</name>
</gene>
<name>A0A8X8C2C1_POPTO</name>
<proteinExistence type="inferred from homology"/>
<dbReference type="PANTHER" id="PTHR33083:SF116">
    <property type="entry name" value="OS04G0413900 PROTEIN"/>
    <property type="match status" value="1"/>
</dbReference>
<feature type="region of interest" description="Disordered" evidence="2">
    <location>
        <begin position="1"/>
        <end position="75"/>
    </location>
</feature>
<keyword evidence="4" id="KW-1185">Reference proteome</keyword>
<feature type="compositionally biased region" description="Low complexity" evidence="2">
    <location>
        <begin position="14"/>
        <end position="34"/>
    </location>
</feature>
<dbReference type="AlphaFoldDB" id="A0A8X8C2C1"/>
<reference evidence="3" key="1">
    <citation type="journal article" date="2020" name="bioRxiv">
        <title>Hybrid origin of Populus tomentosa Carr. identified through genome sequencing and phylogenomic analysis.</title>
        <authorList>
            <person name="An X."/>
            <person name="Gao K."/>
            <person name="Chen Z."/>
            <person name="Li J."/>
            <person name="Yang X."/>
            <person name="Yang X."/>
            <person name="Zhou J."/>
            <person name="Guo T."/>
            <person name="Zhao T."/>
            <person name="Huang S."/>
            <person name="Miao D."/>
            <person name="Khan W.U."/>
            <person name="Rao P."/>
            <person name="Ye M."/>
            <person name="Lei B."/>
            <person name="Liao W."/>
            <person name="Wang J."/>
            <person name="Ji L."/>
            <person name="Li Y."/>
            <person name="Guo B."/>
            <person name="Mustafa N.S."/>
            <person name="Li S."/>
            <person name="Yun Q."/>
            <person name="Keller S.R."/>
            <person name="Mao J."/>
            <person name="Zhang R."/>
            <person name="Strauss S.H."/>
        </authorList>
    </citation>
    <scope>NUCLEOTIDE SEQUENCE</scope>
    <source>
        <strain evidence="3">GM15</strain>
        <tissue evidence="3">Leaf</tissue>
    </source>
</reference>
<feature type="region of interest" description="Disordered" evidence="2">
    <location>
        <begin position="101"/>
        <end position="120"/>
    </location>
</feature>